<keyword evidence="11" id="KW-1185">Reference proteome</keyword>
<dbReference type="GO" id="GO:0010468">
    <property type="term" value="P:regulation of gene expression"/>
    <property type="evidence" value="ECO:0007669"/>
    <property type="project" value="TreeGrafter"/>
</dbReference>
<evidence type="ECO:0000256" key="4">
    <source>
        <dbReference type="ARBA" id="ARBA00022771"/>
    </source>
</evidence>
<dbReference type="PANTHER" id="PTHR16515">
    <property type="entry name" value="PR DOMAIN ZINC FINGER PROTEIN"/>
    <property type="match status" value="1"/>
</dbReference>
<dbReference type="FunFam" id="3.30.160.60:FF:000100">
    <property type="entry name" value="Zinc finger 45-like"/>
    <property type="match status" value="2"/>
</dbReference>
<evidence type="ECO:0000313" key="10">
    <source>
        <dbReference type="EMBL" id="RMX49367.1"/>
    </source>
</evidence>
<dbReference type="GO" id="GO:0005634">
    <property type="term" value="C:nucleus"/>
    <property type="evidence" value="ECO:0007669"/>
    <property type="project" value="UniProtKB-SubCell"/>
</dbReference>
<evidence type="ECO:0000256" key="1">
    <source>
        <dbReference type="ARBA" id="ARBA00004123"/>
    </source>
</evidence>
<dbReference type="STRING" id="46731.A0A3M6U6W4"/>
<evidence type="ECO:0000256" key="7">
    <source>
        <dbReference type="PROSITE-ProRule" id="PRU00042"/>
    </source>
</evidence>
<feature type="domain" description="C2H2-type" evidence="9">
    <location>
        <begin position="558"/>
        <end position="585"/>
    </location>
</feature>
<dbReference type="InterPro" id="IPR013087">
    <property type="entry name" value="Znf_C2H2_type"/>
</dbReference>
<keyword evidence="4 7" id="KW-0863">Zinc-finger</keyword>
<dbReference type="FunFam" id="3.30.160.60:FF:000072">
    <property type="entry name" value="zinc finger protein 143 isoform X1"/>
    <property type="match status" value="1"/>
</dbReference>
<name>A0A3M6U6W4_POCDA</name>
<dbReference type="SMART" id="SM00355">
    <property type="entry name" value="ZnF_C2H2"/>
    <property type="match status" value="8"/>
</dbReference>
<evidence type="ECO:0000256" key="2">
    <source>
        <dbReference type="ARBA" id="ARBA00022723"/>
    </source>
</evidence>
<evidence type="ECO:0000313" key="11">
    <source>
        <dbReference type="Proteomes" id="UP000275408"/>
    </source>
</evidence>
<dbReference type="PANTHER" id="PTHR16515:SF66">
    <property type="entry name" value="C2H2-TYPE DOMAIN-CONTAINING PROTEIN"/>
    <property type="match status" value="1"/>
</dbReference>
<dbReference type="SUPFAM" id="SSF57667">
    <property type="entry name" value="beta-beta-alpha zinc fingers"/>
    <property type="match status" value="4"/>
</dbReference>
<feature type="domain" description="C2H2-type" evidence="9">
    <location>
        <begin position="530"/>
        <end position="557"/>
    </location>
</feature>
<feature type="region of interest" description="Disordered" evidence="8">
    <location>
        <begin position="111"/>
        <end position="143"/>
    </location>
</feature>
<keyword evidence="3" id="KW-0677">Repeat</keyword>
<sequence length="678" mass="75779">MMEDLGKESEDQAGVNEMQEINSLKWLTKKVFEQTSRKLKKKPSQTRLHLDLEQVVSSLKSQSAKDTVLRQDSSAGTPKIKMTRKRTPTKLTNNEVKEFYNFILNKRDGRRKLKPKLKNQDGGMDGVTDQSSEASSTTAASSAECASTDLPVAGLTAGPQLPAPVMITVDAQGNPIQLPLMTPQLLPLTGGTQPALVFFLGPSGMVPSGDSPLVSNASSNAPLGNAVYFTQPVTLNVIPQDASLNGGVIEKALELAQFQSNPEQSDPQLPSQNITTELMISEGNSSIPSNITSSNLQGSFPIDHSFGSMPNISQNVVITQSVAAGESVPIENVSESVTVKTSQIMQNQGLFDLRPILDETRAQLADSADTSTETAPENFADDVPKLVYRKKVLQIREVMTQTGGESEVYIVSERKLDCEEDTPVDGPLENENTDSNSKKPARVKQFGCDKCEKKFYTNNLLRRHQTSHQEARPFSCEECQKGFRTSNELTIHKAIHVEVKQYKCEFCGKEFRTKGCIKSHIKYHIGDKRHKCTDCGRAFVKSADLKRHMAGHRNEKKFVCEDCGSAFTRRDNLKAHRLLHTRESVVTCDLCSKEFINAVYLKRHMHIHKQAKKKPYECQWCPKTYEQLEGLRRHIRQHVGDEKFVCKDCGKKFITSIQLKRHLWLSHDQDSPYRRSIL</sequence>
<dbReference type="EMBL" id="RCHS01002147">
    <property type="protein sequence ID" value="RMX49367.1"/>
    <property type="molecule type" value="Genomic_DNA"/>
</dbReference>
<dbReference type="GO" id="GO:0008270">
    <property type="term" value="F:zinc ion binding"/>
    <property type="evidence" value="ECO:0007669"/>
    <property type="project" value="UniProtKB-KW"/>
</dbReference>
<comment type="subcellular location">
    <subcellularLocation>
        <location evidence="1">Nucleus</location>
    </subcellularLocation>
</comment>
<feature type="region of interest" description="Disordered" evidence="8">
    <location>
        <begin position="420"/>
        <end position="441"/>
    </location>
</feature>
<keyword evidence="5" id="KW-0862">Zinc</keyword>
<dbReference type="PROSITE" id="PS00028">
    <property type="entry name" value="ZINC_FINGER_C2H2_1"/>
    <property type="match status" value="8"/>
</dbReference>
<dbReference type="FunFam" id="3.30.160.60:FF:000065">
    <property type="entry name" value="B-cell CLL/lymphoma 6, member B"/>
    <property type="match status" value="1"/>
</dbReference>
<feature type="domain" description="C2H2-type" evidence="9">
    <location>
        <begin position="446"/>
        <end position="473"/>
    </location>
</feature>
<evidence type="ECO:0000256" key="3">
    <source>
        <dbReference type="ARBA" id="ARBA00022737"/>
    </source>
</evidence>
<proteinExistence type="predicted"/>
<keyword evidence="2" id="KW-0479">Metal-binding</keyword>
<protein>
    <recommendedName>
        <fullName evidence="9">C2H2-type domain-containing protein</fullName>
    </recommendedName>
</protein>
<comment type="caution">
    <text evidence="10">The sequence shown here is derived from an EMBL/GenBank/DDBJ whole genome shotgun (WGS) entry which is preliminary data.</text>
</comment>
<gene>
    <name evidence="10" type="ORF">pdam_00014800</name>
</gene>
<dbReference type="AlphaFoldDB" id="A0A3M6U6W4"/>
<dbReference type="Proteomes" id="UP000275408">
    <property type="component" value="Unassembled WGS sequence"/>
</dbReference>
<feature type="domain" description="C2H2-type" evidence="9">
    <location>
        <begin position="502"/>
        <end position="529"/>
    </location>
</feature>
<evidence type="ECO:0000256" key="6">
    <source>
        <dbReference type="ARBA" id="ARBA00023242"/>
    </source>
</evidence>
<evidence type="ECO:0000256" key="5">
    <source>
        <dbReference type="ARBA" id="ARBA00022833"/>
    </source>
</evidence>
<dbReference type="InterPro" id="IPR050331">
    <property type="entry name" value="Zinc_finger"/>
</dbReference>
<feature type="compositionally biased region" description="Low complexity" evidence="8">
    <location>
        <begin position="131"/>
        <end position="143"/>
    </location>
</feature>
<feature type="domain" description="C2H2-type" evidence="9">
    <location>
        <begin position="644"/>
        <end position="672"/>
    </location>
</feature>
<organism evidence="10 11">
    <name type="scientific">Pocillopora damicornis</name>
    <name type="common">Cauliflower coral</name>
    <name type="synonym">Millepora damicornis</name>
    <dbReference type="NCBI Taxonomy" id="46731"/>
    <lineage>
        <taxon>Eukaryota</taxon>
        <taxon>Metazoa</taxon>
        <taxon>Cnidaria</taxon>
        <taxon>Anthozoa</taxon>
        <taxon>Hexacorallia</taxon>
        <taxon>Scleractinia</taxon>
        <taxon>Astrocoeniina</taxon>
        <taxon>Pocilloporidae</taxon>
        <taxon>Pocillopora</taxon>
    </lineage>
</organism>
<dbReference type="InterPro" id="IPR036236">
    <property type="entry name" value="Znf_C2H2_sf"/>
</dbReference>
<dbReference type="Gene3D" id="3.30.160.60">
    <property type="entry name" value="Classic Zinc Finger"/>
    <property type="match status" value="8"/>
</dbReference>
<feature type="domain" description="C2H2-type" evidence="9">
    <location>
        <begin position="474"/>
        <end position="501"/>
    </location>
</feature>
<evidence type="ECO:0000259" key="9">
    <source>
        <dbReference type="PROSITE" id="PS50157"/>
    </source>
</evidence>
<evidence type="ECO:0000256" key="8">
    <source>
        <dbReference type="SAM" id="MobiDB-lite"/>
    </source>
</evidence>
<dbReference type="OMA" id="TEDECFA"/>
<dbReference type="Pfam" id="PF00096">
    <property type="entry name" value="zf-C2H2"/>
    <property type="match status" value="8"/>
</dbReference>
<feature type="domain" description="C2H2-type" evidence="9">
    <location>
        <begin position="586"/>
        <end position="613"/>
    </location>
</feature>
<accession>A0A3M6U6W4</accession>
<keyword evidence="6" id="KW-0539">Nucleus</keyword>
<dbReference type="PROSITE" id="PS50157">
    <property type="entry name" value="ZINC_FINGER_C2H2_2"/>
    <property type="match status" value="8"/>
</dbReference>
<reference evidence="10 11" key="1">
    <citation type="journal article" date="2018" name="Sci. Rep.">
        <title>Comparative analysis of the Pocillopora damicornis genome highlights role of immune system in coral evolution.</title>
        <authorList>
            <person name="Cunning R."/>
            <person name="Bay R.A."/>
            <person name="Gillette P."/>
            <person name="Baker A.C."/>
            <person name="Traylor-Knowles N."/>
        </authorList>
    </citation>
    <scope>NUCLEOTIDE SEQUENCE [LARGE SCALE GENOMIC DNA]</scope>
    <source>
        <strain evidence="10">RSMAS</strain>
        <tissue evidence="10">Whole animal</tissue>
    </source>
</reference>
<dbReference type="OrthoDB" id="6077919at2759"/>
<feature type="domain" description="C2H2-type" evidence="9">
    <location>
        <begin position="616"/>
        <end position="643"/>
    </location>
</feature>